<dbReference type="RefSeq" id="WP_085100645.1">
    <property type="nucleotide sequence ID" value="NZ_FWZU01000002.1"/>
</dbReference>
<dbReference type="SUPFAM" id="SSF54285">
    <property type="entry name" value="MoaD/ThiS"/>
    <property type="match status" value="1"/>
</dbReference>
<proteinExistence type="predicted"/>
<name>A0A1X7D1C5_9BACT</name>
<keyword evidence="2" id="KW-1185">Reference proteome</keyword>
<sequence>MVKVLLQPEDEIVTFTKINTAMQLLNKYNLHYTDALVIRDGELLTQDRKINKDDEIILRKVVSVG</sequence>
<dbReference type="OrthoDB" id="5460212at2"/>
<gene>
    <name evidence="1" type="ORF">SAMN06295933_1520</name>
</gene>
<dbReference type="AlphaFoldDB" id="A0A1X7D1C5"/>
<protein>
    <submittedName>
        <fullName evidence="1">Sulfur carrier protein</fullName>
    </submittedName>
</protein>
<dbReference type="STRING" id="1519643.SAMN06295933_1520"/>
<organism evidence="1 2">
    <name type="scientific">Desulfovibrio gilichinskyi</name>
    <dbReference type="NCBI Taxonomy" id="1519643"/>
    <lineage>
        <taxon>Bacteria</taxon>
        <taxon>Pseudomonadati</taxon>
        <taxon>Thermodesulfobacteriota</taxon>
        <taxon>Desulfovibrionia</taxon>
        <taxon>Desulfovibrionales</taxon>
        <taxon>Desulfovibrionaceae</taxon>
        <taxon>Desulfovibrio</taxon>
    </lineage>
</organism>
<dbReference type="EMBL" id="FWZU01000002">
    <property type="protein sequence ID" value="SMF06860.1"/>
    <property type="molecule type" value="Genomic_DNA"/>
</dbReference>
<evidence type="ECO:0000313" key="1">
    <source>
        <dbReference type="EMBL" id="SMF06860.1"/>
    </source>
</evidence>
<dbReference type="Gene3D" id="3.10.20.30">
    <property type="match status" value="1"/>
</dbReference>
<accession>A0A1X7D1C5</accession>
<dbReference type="InterPro" id="IPR012675">
    <property type="entry name" value="Beta-grasp_dom_sf"/>
</dbReference>
<dbReference type="Proteomes" id="UP000192906">
    <property type="component" value="Unassembled WGS sequence"/>
</dbReference>
<dbReference type="InterPro" id="IPR016155">
    <property type="entry name" value="Mopterin_synth/thiamin_S_b"/>
</dbReference>
<evidence type="ECO:0000313" key="2">
    <source>
        <dbReference type="Proteomes" id="UP000192906"/>
    </source>
</evidence>
<reference evidence="2" key="1">
    <citation type="submission" date="2017-04" db="EMBL/GenBank/DDBJ databases">
        <authorList>
            <person name="Varghese N."/>
            <person name="Submissions S."/>
        </authorList>
    </citation>
    <scope>NUCLEOTIDE SEQUENCE [LARGE SCALE GENOMIC DNA]</scope>
    <source>
        <strain evidence="2">K3S</strain>
    </source>
</reference>